<dbReference type="RefSeq" id="XP_020117784.1">
    <property type="nucleotide sequence ID" value="XM_020262128.1"/>
</dbReference>
<evidence type="ECO:0000313" key="5">
    <source>
        <dbReference type="Proteomes" id="UP000214365"/>
    </source>
</evidence>
<evidence type="ECO:0000313" key="4">
    <source>
        <dbReference type="EMBL" id="OKL57663.1"/>
    </source>
</evidence>
<gene>
    <name evidence="4" type="ORF">UA08_07211</name>
</gene>
<evidence type="ECO:0008006" key="6">
    <source>
        <dbReference type="Google" id="ProtNLM"/>
    </source>
</evidence>
<dbReference type="InterPro" id="IPR003591">
    <property type="entry name" value="Leu-rich_rpt_typical-subtyp"/>
</dbReference>
<organism evidence="4 5">
    <name type="scientific">Talaromyces atroroseus</name>
    <dbReference type="NCBI Taxonomy" id="1441469"/>
    <lineage>
        <taxon>Eukaryota</taxon>
        <taxon>Fungi</taxon>
        <taxon>Dikarya</taxon>
        <taxon>Ascomycota</taxon>
        <taxon>Pezizomycotina</taxon>
        <taxon>Eurotiomycetes</taxon>
        <taxon>Eurotiomycetidae</taxon>
        <taxon>Eurotiales</taxon>
        <taxon>Trichocomaceae</taxon>
        <taxon>Talaromyces</taxon>
        <taxon>Talaromyces sect. Trachyspermi</taxon>
    </lineage>
</organism>
<dbReference type="OrthoDB" id="7451790at2759"/>
<keyword evidence="5" id="KW-1185">Reference proteome</keyword>
<feature type="region of interest" description="Disordered" evidence="3">
    <location>
        <begin position="765"/>
        <end position="802"/>
    </location>
</feature>
<dbReference type="PANTHER" id="PTHR47566">
    <property type="match status" value="1"/>
</dbReference>
<sequence>MTKEPWLAGLDEDWVSQPSSPCSLRHSPTLPTSGHQHSARKCIGCSERSRIPKPPPAASPKVRGKITPRAARQSQIRRGGSTTPISTRTSPSPRQTPSPRTARTSISPSKPSPKSNGKQPTPARKKPSSTPLKNVMSVKSTSSIASVRTEDQGTIQIRASKEDTQETPEWKRRLVRGEMSADEQCDLFAPIGLENIFRQPTTAATTDARSSLTVVNHPSNEAKAQVVGTMAQKSVQHRVSFKHDHEKGNHQEQSTHLNVHMTSSKHAKFGLDGVVDTDIRLRSASGEEELRNEDLTPIFLSASNNTVDRRTGSGILQSALRQLNGISDSPENDGMKEHQGNGEVSSFQPNELLGVSSPFMPEDLSTGTEEEAMQTQPFVTFERGGYSEGSFRLQQLSPSSFPSHLQSSVLTDSKIRSSPPASNQDDIPQSPQNSIAVPAITFSPTGGPDSERPQTANMSSPLKLFGNHDTFTNKKLLRRMSQFEETYQDISEDDEPASPSLVARRMRTAKRSLPNLRRGQSQSHRASARPVTQDAVDPRMNRFGYGQLDEFGFANRLIEPSTIPSLSFEHTDLHEHQQGRRLLSQNVRNENLRKAKSFDDLPENKSSIRALQRRISRRSGSRQSSLGIYYQSNANVRRVTHMSSRTTAPKRRRTIQQTEEQALDATELIDSILNLSLEDRATRHQSQTSDHLSHAIQGAQNSEQTRNRWNRVTSENALSISDESKEDVLGLDGHKRSLTTQDFLDEATKVMSIIRAKSKYKNGLASVEESDVTGLDEEEDERLTDVSSRENLSRPPSREGVDMRKFREPRPLHPRVVSHLKKFADKEDTEQLMASVMSDLCKEQHSVTCERTDYSKLSGETMSSLQNVRILPRRKRKHSDDDPPMHSIPTISSNGSNTKGVIASDMVSHLIPEHVNGMNYDKANKSWVKQRIGRAAGVIRSEDSEDDPFGSIPDLSVDELEEIKRVQESASPSKSIEEVNNRQIVRANPEEETAFAGAQRPATRDGAPFVPDSSSVQSKTTRFTSSGPQPETRATSWGTEDMTVNINQISSPNSTKPKIRTTLQQGHIGVQSKQPKGSGAKRVSTISFSSPLVSHISYADDIEYAKTTGMSADEQHGEHQVDSKSVTVAPSRRTSFDGRPFIGRPISRIDEQNEDSVVEMRLDRRNSTGQLASTPPSHLLEKSIVYPSSAGGDNYSFYLSPLADFTVNQTDDPKHPELSYVAQRAHPTALRQIHGTFSLATEDLIRHITDVEPTEIYWEHLRRLSLRDKGIITLHCLDKFCPRLEGLDVSENELGQLDGAPSTLRDLRVQHNCLTNMTAWGHLINLQYLDVSGNQLESLDGFSGIRNIKGIFGLNGLLRLELKHNNLTTVDFEGSELTRLGEIDFSSNQINAIQHLEYLPAMETLDVSANQLRELQTPEPLRSLRTLKASSNRLSAFDASHYPKLQLLYLDNNYLTTVFGLSGCSGIEVFSVREQFAGQSPELGASLDIDLGSLNDTRKIFLSSNRLSERTLAPSVPLLALQLLDIASCGIQRLPNNFDKKFPNLRVLNLNSNCVSDLGGIVNMKGLSRLTVAGNRINRLRTLCQVVARVGRSSQHGYSSLKTIDLRNNPLTVGFYPPQVSGSGRADSHLKMIEDKLQRAQKRQRRIETGVDLIATTSEETEDHAVIGFASKVHGGGRAGEVEIDDPYTLPPADAETDRKYRSRLDASTKTKRITAEVMLYAGTGGSLRVLNGLDLRPVLEDERAEVDRIWDKLEQLGVFTKRNTRALCQ</sequence>
<feature type="region of interest" description="Disordered" evidence="3">
    <location>
        <begin position="992"/>
        <end position="1035"/>
    </location>
</feature>
<dbReference type="GO" id="GO:0035591">
    <property type="term" value="F:signaling adaptor activity"/>
    <property type="evidence" value="ECO:0007669"/>
    <property type="project" value="TreeGrafter"/>
</dbReference>
<dbReference type="EMBL" id="LFMY01000011">
    <property type="protein sequence ID" value="OKL57663.1"/>
    <property type="molecule type" value="Genomic_DNA"/>
</dbReference>
<feature type="compositionally biased region" description="Acidic residues" evidence="3">
    <location>
        <begin position="768"/>
        <end position="782"/>
    </location>
</feature>
<dbReference type="Proteomes" id="UP000214365">
    <property type="component" value="Unassembled WGS sequence"/>
</dbReference>
<dbReference type="GO" id="GO:0061499">
    <property type="term" value="C:outer plaque of mitotic spindle pole body"/>
    <property type="evidence" value="ECO:0007669"/>
    <property type="project" value="TreeGrafter"/>
</dbReference>
<feature type="compositionally biased region" description="Basic and acidic residues" evidence="3">
    <location>
        <begin position="159"/>
        <end position="169"/>
    </location>
</feature>
<feature type="compositionally biased region" description="Basic and acidic residues" evidence="3">
    <location>
        <begin position="783"/>
        <end position="802"/>
    </location>
</feature>
<feature type="compositionally biased region" description="Polar residues" evidence="3">
    <location>
        <begin position="419"/>
        <end position="435"/>
    </location>
</feature>
<dbReference type="SUPFAM" id="SSF52058">
    <property type="entry name" value="L domain-like"/>
    <property type="match status" value="1"/>
</dbReference>
<feature type="compositionally biased region" description="Polar residues" evidence="3">
    <location>
        <begin position="128"/>
        <end position="157"/>
    </location>
</feature>
<keyword evidence="2" id="KW-0677">Repeat</keyword>
<dbReference type="InterPro" id="IPR052574">
    <property type="entry name" value="CDIRP"/>
</dbReference>
<feature type="region of interest" description="Disordered" evidence="3">
    <location>
        <begin position="513"/>
        <end position="533"/>
    </location>
</feature>
<dbReference type="SMART" id="SM00369">
    <property type="entry name" value="LRR_TYP"/>
    <property type="match status" value="6"/>
</dbReference>
<feature type="region of interest" description="Disordered" evidence="3">
    <location>
        <begin position="681"/>
        <end position="709"/>
    </location>
</feature>
<evidence type="ECO:0000256" key="1">
    <source>
        <dbReference type="ARBA" id="ARBA00022614"/>
    </source>
</evidence>
<dbReference type="PROSITE" id="PS51450">
    <property type="entry name" value="LRR"/>
    <property type="match status" value="3"/>
</dbReference>
<feature type="compositionally biased region" description="Low complexity" evidence="3">
    <location>
        <begin position="77"/>
        <end position="115"/>
    </location>
</feature>
<dbReference type="PANTHER" id="PTHR47566:SF1">
    <property type="entry name" value="PROTEIN NUD1"/>
    <property type="match status" value="1"/>
</dbReference>
<name>A0A225AEZ6_TALAT</name>
<feature type="compositionally biased region" description="Polar residues" evidence="3">
    <location>
        <begin position="1012"/>
        <end position="1035"/>
    </location>
</feature>
<evidence type="ECO:0000256" key="2">
    <source>
        <dbReference type="ARBA" id="ARBA00022737"/>
    </source>
</evidence>
<feature type="region of interest" description="Disordered" evidence="3">
    <location>
        <begin position="393"/>
        <end position="467"/>
    </location>
</feature>
<accession>A0A225AEZ6</accession>
<feature type="region of interest" description="Disordered" evidence="3">
    <location>
        <begin position="1116"/>
        <end position="1144"/>
    </location>
</feature>
<dbReference type="Gene3D" id="3.80.10.10">
    <property type="entry name" value="Ribonuclease Inhibitor"/>
    <property type="match status" value="2"/>
</dbReference>
<feature type="region of interest" description="Disordered" evidence="3">
    <location>
        <begin position="1"/>
        <end position="169"/>
    </location>
</feature>
<dbReference type="SMART" id="SM00365">
    <property type="entry name" value="LRR_SD22"/>
    <property type="match status" value="2"/>
</dbReference>
<keyword evidence="1" id="KW-0433">Leucine-rich repeat</keyword>
<feature type="region of interest" description="Disordered" evidence="3">
    <location>
        <begin position="325"/>
        <end position="371"/>
    </location>
</feature>
<comment type="caution">
    <text evidence="4">The sequence shown here is derived from an EMBL/GenBank/DDBJ whole genome shotgun (WGS) entry which is preliminary data.</text>
</comment>
<proteinExistence type="predicted"/>
<feature type="compositionally biased region" description="Low complexity" evidence="3">
    <location>
        <begin position="393"/>
        <end position="408"/>
    </location>
</feature>
<reference evidence="4 5" key="1">
    <citation type="submission" date="2015-06" db="EMBL/GenBank/DDBJ databases">
        <title>Talaromyces atroroseus IBT 11181 draft genome.</title>
        <authorList>
            <person name="Rasmussen K.B."/>
            <person name="Rasmussen S."/>
            <person name="Petersen B."/>
            <person name="Sicheritz-Ponten T."/>
            <person name="Mortensen U.H."/>
            <person name="Thrane U."/>
        </authorList>
    </citation>
    <scope>NUCLEOTIDE SEQUENCE [LARGE SCALE GENOMIC DNA]</scope>
    <source>
        <strain evidence="4 5">IBT 11181</strain>
    </source>
</reference>
<dbReference type="GO" id="GO:1902412">
    <property type="term" value="P:regulation of mitotic cytokinesis"/>
    <property type="evidence" value="ECO:0007669"/>
    <property type="project" value="TreeGrafter"/>
</dbReference>
<protein>
    <recommendedName>
        <fullName evidence="6">Septation initiation network scaffold protein cdc11</fullName>
    </recommendedName>
</protein>
<dbReference type="GO" id="GO:0031028">
    <property type="term" value="P:septation initiation signaling"/>
    <property type="evidence" value="ECO:0007669"/>
    <property type="project" value="TreeGrafter"/>
</dbReference>
<dbReference type="STRING" id="1441469.A0A225AEZ6"/>
<dbReference type="GeneID" id="31006967"/>
<feature type="region of interest" description="Disordered" evidence="3">
    <location>
        <begin position="873"/>
        <end position="897"/>
    </location>
</feature>
<dbReference type="InterPro" id="IPR001611">
    <property type="entry name" value="Leu-rich_rpt"/>
</dbReference>
<dbReference type="InterPro" id="IPR032675">
    <property type="entry name" value="LRR_dom_sf"/>
</dbReference>
<evidence type="ECO:0000256" key="3">
    <source>
        <dbReference type="SAM" id="MobiDB-lite"/>
    </source>
</evidence>